<dbReference type="InterPro" id="IPR050407">
    <property type="entry name" value="Geranylgeranyl_reductase"/>
</dbReference>
<accession>A0A0W8FB95</accession>
<comment type="caution">
    <text evidence="1">The sequence shown here is derived from an EMBL/GenBank/DDBJ whole genome shotgun (WGS) entry which is preliminary data.</text>
</comment>
<dbReference type="PANTHER" id="PTHR42685">
    <property type="entry name" value="GERANYLGERANYL DIPHOSPHATE REDUCTASE"/>
    <property type="match status" value="1"/>
</dbReference>
<sequence length="385" mass="42045">MNCDVLVVGASSAGMMAAISAAEGGASVMLLDRNLGRLHHDANTLFEGMAAVSGIEIKDCLLKKELEGMRILSPSGRGVTIPAKGYFIDRDAFDRHYLHLAEKAGVALLSGEVRSLHLEGNGRTVGLKGVQIHARVVIDASGVQSGLSEKAGLKPMRHPEDIAWAMEADIEYPYLGEEMFFQYWVGSMAPGWKATFSPAGGDRATIGVFVRGHGQNVQPFFDRFSRLFKAQKASQYKNIDRMKVLSVRRGGDPICVMPGEMVADSLMVAGGAAGQSGLAYSMRAGTICGIVAGEAVLKDDVSHRSLFEYVRRWKREFYWQYRMGRSSLQTLGQMKDEEIERLICGLSGKGLVSKGPFFKKALYAGALVTMIRPQTPYDLLVNLIR</sequence>
<evidence type="ECO:0000313" key="1">
    <source>
        <dbReference type="EMBL" id="KUG18191.1"/>
    </source>
</evidence>
<dbReference type="EMBL" id="LNQE01001394">
    <property type="protein sequence ID" value="KUG18191.1"/>
    <property type="molecule type" value="Genomic_DNA"/>
</dbReference>
<gene>
    <name evidence="1" type="ORF">ASZ90_012078</name>
</gene>
<name>A0A0W8FB95_9ZZZZ</name>
<dbReference type="PANTHER" id="PTHR42685:SF18">
    <property type="entry name" value="DIGERANYLGERANYLGLYCEROPHOSPHOLIPID REDUCTASE"/>
    <property type="match status" value="1"/>
</dbReference>
<dbReference type="AlphaFoldDB" id="A0A0W8FB95"/>
<protein>
    <submittedName>
        <fullName evidence="1">Geranylgeranyl/isoprenyl reductase</fullName>
    </submittedName>
</protein>
<dbReference type="SUPFAM" id="SSF51905">
    <property type="entry name" value="FAD/NAD(P)-binding domain"/>
    <property type="match status" value="1"/>
</dbReference>
<proteinExistence type="predicted"/>
<dbReference type="InterPro" id="IPR036188">
    <property type="entry name" value="FAD/NAD-bd_sf"/>
</dbReference>
<dbReference type="Gene3D" id="3.50.50.60">
    <property type="entry name" value="FAD/NAD(P)-binding domain"/>
    <property type="match status" value="1"/>
</dbReference>
<reference evidence="1" key="1">
    <citation type="journal article" date="2015" name="Proc. Natl. Acad. Sci. U.S.A.">
        <title>Networks of energetic and metabolic interactions define dynamics in microbial communities.</title>
        <authorList>
            <person name="Embree M."/>
            <person name="Liu J.K."/>
            <person name="Al-Bassam M.M."/>
            <person name="Zengler K."/>
        </authorList>
    </citation>
    <scope>NUCLEOTIDE SEQUENCE</scope>
</reference>
<dbReference type="Pfam" id="PF12831">
    <property type="entry name" value="FAD_oxidored"/>
    <property type="match status" value="1"/>
</dbReference>
<organism evidence="1">
    <name type="scientific">hydrocarbon metagenome</name>
    <dbReference type="NCBI Taxonomy" id="938273"/>
    <lineage>
        <taxon>unclassified sequences</taxon>
        <taxon>metagenomes</taxon>
        <taxon>ecological metagenomes</taxon>
    </lineage>
</organism>